<dbReference type="Proteomes" id="UP000509782">
    <property type="component" value="Chromosome"/>
</dbReference>
<sequence>MGNQFQHFAAVIGQGLSRVLAQAQNAPVPQFGQRYAPVNGNAIQANVAGYRVLGDKAKGVEPGFIAKRDWTPGDEAKLQNPQHKFNTLAHQLTTRWLDPQPALGGPSDQALEAMLQRVLGAIAGSTSPHAQSAQDLLQPDDDTGELNVLATLRGGVALDIGFRSAMIADMVQETFVGSAQMADQARAGQATEMLGRLRQGVMDVQPKFNKNHYIKLDYYEADKSGDKYQIPLDKSKGALHRWYTGATAKDRNEGAVREALANDLMRSLGIQSQKLKIVEGQYADGTPKLMLDGTHVDGANGNSFSDFDGKPLRGERYLKDGVLVRNTQAQGDAPGVFSGPPVLDSSMNELGRNKILLLLMADRDALGSKGGNKGYVGNTFVGIDPGHALESGLLGRRGDINSDFSFKQPGVLASQGYKNFSMFDQTPLSEKMEGVRQIARLKESGADTRLFDLYSQQFGNGRPAAADFDQHIQGLKAQYEGRRDDILQIFQERLDVDNFDFGVPPTDALHAGLRDVSLNLLDGLEKFTSPTVARTEHGIELRHPMIADPAKRKEWHIRQEAGTNDLLFTCSASKGDVAKMRQALQAYLGPLAAQGGAALATSANGKEVSLRVPVGLVTHFGGLLSSTSILNHKH</sequence>
<evidence type="ECO:0000313" key="2">
    <source>
        <dbReference type="Proteomes" id="UP000509782"/>
    </source>
</evidence>
<gene>
    <name evidence="1" type="ORF">FOC81_05900</name>
</gene>
<reference evidence="1 2" key="1">
    <citation type="submission" date="2020-05" db="EMBL/GenBank/DDBJ databases">
        <title>FDA dAtabase for Regulatory Grade micrObial Sequences (FDA-ARGOS): Supporting development and validation of Infectious Disease Dx tests.</title>
        <authorList>
            <person name="Sproer C."/>
            <person name="Gronow S."/>
            <person name="Severitt S."/>
            <person name="Schroder I."/>
            <person name="Tallon L."/>
            <person name="Sadzewicz L."/>
            <person name="Zhao X."/>
            <person name="Vavikolanu K."/>
            <person name="Mehta A."/>
            <person name="Aluvathingal J."/>
            <person name="Nadendla S."/>
            <person name="Myers T."/>
            <person name="Yan Y."/>
            <person name="Sichtig H."/>
        </authorList>
    </citation>
    <scope>NUCLEOTIDE SEQUENCE [LARGE SCALE GENOMIC DNA]</scope>
    <source>
        <strain evidence="1 2">FDAARGOS_787</strain>
    </source>
</reference>
<organism evidence="1 2">
    <name type="scientific">Achromobacter denitrificans</name>
    <name type="common">Alcaligenes denitrificans</name>
    <dbReference type="NCBI Taxonomy" id="32002"/>
    <lineage>
        <taxon>Bacteria</taxon>
        <taxon>Pseudomonadati</taxon>
        <taxon>Pseudomonadota</taxon>
        <taxon>Betaproteobacteria</taxon>
        <taxon>Burkholderiales</taxon>
        <taxon>Alcaligenaceae</taxon>
        <taxon>Achromobacter</taxon>
    </lineage>
</organism>
<protein>
    <submittedName>
        <fullName evidence="1">Uncharacterized protein</fullName>
    </submittedName>
</protein>
<evidence type="ECO:0000313" key="1">
    <source>
        <dbReference type="EMBL" id="QKQ46244.1"/>
    </source>
</evidence>
<proteinExistence type="predicted"/>
<dbReference type="EMBL" id="CP054569">
    <property type="protein sequence ID" value="QKQ46244.1"/>
    <property type="molecule type" value="Genomic_DNA"/>
</dbReference>
<dbReference type="RefSeq" id="WP_174715915.1">
    <property type="nucleotide sequence ID" value="NZ_CP054569.1"/>
</dbReference>
<accession>A0A6N0JGM6</accession>
<name>A0A6N0JGM6_ACHDE</name>
<dbReference type="AlphaFoldDB" id="A0A6N0JGM6"/>